<dbReference type="Gene3D" id="3.50.40.10">
    <property type="entry name" value="Phenylalanyl-trna Synthetase, Chain B, domain 3"/>
    <property type="match status" value="1"/>
</dbReference>
<accession>A0ABT5VX03</accession>
<comment type="caution">
    <text evidence="2">The sequence shown here is derived from an EMBL/GenBank/DDBJ whole genome shotgun (WGS) entry which is preliminary data.</text>
</comment>
<dbReference type="EMBL" id="JAKJSC010000007">
    <property type="protein sequence ID" value="MDE5419950.1"/>
    <property type="molecule type" value="Genomic_DNA"/>
</dbReference>
<sequence length="219" mass="24321">MTRIEIEPQLKSACPKLRLGVIQCKVKTQEECPELWGIINETTKKLQEELAISAIKDLPAIDSSKKGYKAAGKDPSRYRLSADSLLRRIVNRKGLYQINNVVDLLNLVSIKTAFSIGGYNAAKVDGIIRFGIGKNEEAYEGIGRGKLNIEGLPIFRDEKGAFGSPTSDSLRTQIDTNCEDFLMIIISFQEEKGLTEAMDLASELLLYHADAQEIETKII</sequence>
<evidence type="ECO:0000259" key="1">
    <source>
        <dbReference type="SMART" id="SM00873"/>
    </source>
</evidence>
<gene>
    <name evidence="2" type="ORF">L3049_18325</name>
</gene>
<reference evidence="2 3" key="1">
    <citation type="submission" date="2022-01" db="EMBL/GenBank/DDBJ databases">
        <title>Labilibaculum sp. nov, a marine bacterium isolated from Antarctica.</title>
        <authorList>
            <person name="Dai W."/>
        </authorList>
    </citation>
    <scope>NUCLEOTIDE SEQUENCE [LARGE SCALE GENOMIC DNA]</scope>
    <source>
        <strain evidence="2 3">DW002</strain>
    </source>
</reference>
<evidence type="ECO:0000313" key="2">
    <source>
        <dbReference type="EMBL" id="MDE5419950.1"/>
    </source>
</evidence>
<dbReference type="InterPro" id="IPR005146">
    <property type="entry name" value="B3/B4_tRNA-bd"/>
</dbReference>
<name>A0ABT5VX03_9BACT</name>
<proteinExistence type="predicted"/>
<organism evidence="2 3">
    <name type="scientific">Paralabilibaculum antarcticum</name>
    <dbReference type="NCBI Taxonomy" id="2912572"/>
    <lineage>
        <taxon>Bacteria</taxon>
        <taxon>Pseudomonadati</taxon>
        <taxon>Bacteroidota</taxon>
        <taxon>Bacteroidia</taxon>
        <taxon>Marinilabiliales</taxon>
        <taxon>Marinifilaceae</taxon>
        <taxon>Paralabilibaculum</taxon>
    </lineage>
</organism>
<dbReference type="InterPro" id="IPR020825">
    <property type="entry name" value="Phe-tRNA_synthase-like_B3/B4"/>
</dbReference>
<dbReference type="SUPFAM" id="SSF56037">
    <property type="entry name" value="PheT/TilS domain"/>
    <property type="match status" value="1"/>
</dbReference>
<feature type="domain" description="B3/B4 tRNA-binding" evidence="1">
    <location>
        <begin position="65"/>
        <end position="210"/>
    </location>
</feature>
<dbReference type="PANTHER" id="PTHR39209">
    <property type="match status" value="1"/>
</dbReference>
<dbReference type="Proteomes" id="UP001528920">
    <property type="component" value="Unassembled WGS sequence"/>
</dbReference>
<dbReference type="RefSeq" id="WP_275111280.1">
    <property type="nucleotide sequence ID" value="NZ_JAKJSC010000007.1"/>
</dbReference>
<keyword evidence="3" id="KW-1185">Reference proteome</keyword>
<dbReference type="Pfam" id="PF03483">
    <property type="entry name" value="B3_4"/>
    <property type="match status" value="1"/>
</dbReference>
<protein>
    <recommendedName>
        <fullName evidence="1">B3/B4 tRNA-binding domain-containing protein</fullName>
    </recommendedName>
</protein>
<dbReference type="SMART" id="SM00873">
    <property type="entry name" value="B3_4"/>
    <property type="match status" value="1"/>
</dbReference>
<evidence type="ECO:0000313" key="3">
    <source>
        <dbReference type="Proteomes" id="UP001528920"/>
    </source>
</evidence>
<dbReference type="PANTHER" id="PTHR39209:SF2">
    <property type="entry name" value="CYTOPLASMIC PROTEIN"/>
    <property type="match status" value="1"/>
</dbReference>